<keyword evidence="10" id="KW-1185">Reference proteome</keyword>
<comment type="caution">
    <text evidence="9">The sequence shown here is derived from an EMBL/GenBank/DDBJ whole genome shotgun (WGS) entry which is preliminary data.</text>
</comment>
<reference evidence="9" key="1">
    <citation type="submission" date="2020-07" db="EMBL/GenBank/DDBJ databases">
        <title>Genomic analysis of a strain of Sedimentibacter Hydroxybenzoicus DSM7310.</title>
        <authorList>
            <person name="Ma S."/>
        </authorList>
    </citation>
    <scope>NUCLEOTIDE SEQUENCE</scope>
    <source>
        <strain evidence="9">DSM 7310</strain>
    </source>
</reference>
<organism evidence="9 10">
    <name type="scientific">Sedimentibacter hydroxybenzoicus DSM 7310</name>
    <dbReference type="NCBI Taxonomy" id="1123245"/>
    <lineage>
        <taxon>Bacteria</taxon>
        <taxon>Bacillati</taxon>
        <taxon>Bacillota</taxon>
        <taxon>Tissierellia</taxon>
        <taxon>Sedimentibacter</taxon>
    </lineage>
</organism>
<evidence type="ECO:0000313" key="9">
    <source>
        <dbReference type="EMBL" id="NYB72592.1"/>
    </source>
</evidence>
<evidence type="ECO:0000313" key="10">
    <source>
        <dbReference type="Proteomes" id="UP000611629"/>
    </source>
</evidence>
<dbReference type="PANTHER" id="PTHR34982:SF1">
    <property type="entry name" value="FLAGELLAR ASSEMBLY PROTEIN FLIH"/>
    <property type="match status" value="1"/>
</dbReference>
<dbReference type="EMBL" id="JACBNQ010000001">
    <property type="protein sequence ID" value="NYB72592.1"/>
    <property type="molecule type" value="Genomic_DNA"/>
</dbReference>
<evidence type="ECO:0000256" key="5">
    <source>
        <dbReference type="ARBA" id="ARBA00022927"/>
    </source>
</evidence>
<comment type="function">
    <text evidence="1">Needed for flagellar regrowth and assembly.</text>
</comment>
<keyword evidence="6" id="KW-1006">Bacterial flagellum protein export</keyword>
<keyword evidence="3" id="KW-0813">Transport</keyword>
<evidence type="ECO:0000259" key="8">
    <source>
        <dbReference type="Pfam" id="PF02108"/>
    </source>
</evidence>
<dbReference type="PANTHER" id="PTHR34982">
    <property type="entry name" value="YOP PROTEINS TRANSLOCATION PROTEIN L"/>
    <property type="match status" value="1"/>
</dbReference>
<comment type="similarity">
    <text evidence="2">Belongs to the FliH family.</text>
</comment>
<dbReference type="Proteomes" id="UP000611629">
    <property type="component" value="Unassembled WGS sequence"/>
</dbReference>
<dbReference type="GO" id="GO:0044781">
    <property type="term" value="P:bacterial-type flagellum organization"/>
    <property type="evidence" value="ECO:0007669"/>
    <property type="project" value="UniProtKB-KW"/>
</dbReference>
<dbReference type="GO" id="GO:0015031">
    <property type="term" value="P:protein transport"/>
    <property type="evidence" value="ECO:0007669"/>
    <property type="project" value="UniProtKB-KW"/>
</dbReference>
<keyword evidence="7" id="KW-0175">Coiled coil</keyword>
<dbReference type="InterPro" id="IPR051472">
    <property type="entry name" value="T3SS_Stator/FliH"/>
</dbReference>
<evidence type="ECO:0000256" key="7">
    <source>
        <dbReference type="SAM" id="Coils"/>
    </source>
</evidence>
<evidence type="ECO:0000256" key="1">
    <source>
        <dbReference type="ARBA" id="ARBA00003041"/>
    </source>
</evidence>
<dbReference type="Pfam" id="PF02108">
    <property type="entry name" value="FliH"/>
    <property type="match status" value="1"/>
</dbReference>
<evidence type="ECO:0000256" key="6">
    <source>
        <dbReference type="ARBA" id="ARBA00023225"/>
    </source>
</evidence>
<sequence>MSNIIKAEYVVFDNRKNSINNIEEHNEAKTLSSAKEDLYEIYNQREVILKEAKDEALKIINTAKRNAQFDSVECKKRAYEEGYNAGLEIGKNNGYKEGYEIAYVEVQEELNKQNEAKLKELTDMISLIESSKEEILSGYEEELTSLAFDIAEKIIKQKISDKKDIVTSLIKNVIKDYRNVEWVKVYISSKDDAISIQADKNLINDLNKISSDVVIEVSEELEEGSAIIETPDGIVDTSITTQLKNLKEMVLNKNAV</sequence>
<keyword evidence="5" id="KW-0653">Protein transport</keyword>
<gene>
    <name evidence="9" type="ORF">HZF24_00395</name>
</gene>
<evidence type="ECO:0000256" key="2">
    <source>
        <dbReference type="ARBA" id="ARBA00006602"/>
    </source>
</evidence>
<accession>A0A974GUS8</accession>
<feature type="domain" description="Flagellar assembly protein FliH/Type III secretion system HrpE" evidence="8">
    <location>
        <begin position="116"/>
        <end position="245"/>
    </location>
</feature>
<evidence type="ECO:0000256" key="4">
    <source>
        <dbReference type="ARBA" id="ARBA00022795"/>
    </source>
</evidence>
<dbReference type="GO" id="GO:0005829">
    <property type="term" value="C:cytosol"/>
    <property type="evidence" value="ECO:0007669"/>
    <property type="project" value="TreeGrafter"/>
</dbReference>
<dbReference type="InterPro" id="IPR018035">
    <property type="entry name" value="Flagellar_FliH/T3SS_HrpE"/>
</dbReference>
<dbReference type="AlphaFoldDB" id="A0A974GUS8"/>
<proteinExistence type="inferred from homology"/>
<protein>
    <recommendedName>
        <fullName evidence="8">Flagellar assembly protein FliH/Type III secretion system HrpE domain-containing protein</fullName>
    </recommendedName>
</protein>
<name>A0A974GUS8_SEDHY</name>
<dbReference type="RefSeq" id="WP_179236281.1">
    <property type="nucleotide sequence ID" value="NZ_JACBNQ010000001.1"/>
</dbReference>
<feature type="coiled-coil region" evidence="7">
    <location>
        <begin position="96"/>
        <end position="124"/>
    </location>
</feature>
<keyword evidence="4" id="KW-1005">Bacterial flagellum biogenesis</keyword>
<evidence type="ECO:0000256" key="3">
    <source>
        <dbReference type="ARBA" id="ARBA00022448"/>
    </source>
</evidence>